<evidence type="ECO:0000313" key="7">
    <source>
        <dbReference type="Proteomes" id="UP000791440"/>
    </source>
</evidence>
<dbReference type="SUPFAM" id="SSF48452">
    <property type="entry name" value="TPR-like"/>
    <property type="match status" value="1"/>
</dbReference>
<dbReference type="PANTHER" id="PTHR13673:SF0">
    <property type="entry name" value="VPS35 ENDOSOMAL PROTEIN-SORTING FACTOR-LIKE"/>
    <property type="match status" value="1"/>
</dbReference>
<evidence type="ECO:0000256" key="5">
    <source>
        <dbReference type="ARBA" id="ARBA00022927"/>
    </source>
</evidence>
<proteinExistence type="inferred from homology"/>
<reference evidence="6" key="1">
    <citation type="journal article" date="2016" name="Insect Biochem. Mol. Biol.">
        <title>Multifaceted biological insights from a draft genome sequence of the tobacco hornworm moth, Manduca sexta.</title>
        <authorList>
            <person name="Kanost M.R."/>
            <person name="Arrese E.L."/>
            <person name="Cao X."/>
            <person name="Chen Y.R."/>
            <person name="Chellapilla S."/>
            <person name="Goldsmith M.R."/>
            <person name="Grosse-Wilde E."/>
            <person name="Heckel D.G."/>
            <person name="Herndon N."/>
            <person name="Jiang H."/>
            <person name="Papanicolaou A."/>
            <person name="Qu J."/>
            <person name="Soulages J.L."/>
            <person name="Vogel H."/>
            <person name="Walters J."/>
            <person name="Waterhouse R.M."/>
            <person name="Ahn S.J."/>
            <person name="Almeida F.C."/>
            <person name="An C."/>
            <person name="Aqrawi P."/>
            <person name="Bretschneider A."/>
            <person name="Bryant W.B."/>
            <person name="Bucks S."/>
            <person name="Chao H."/>
            <person name="Chevignon G."/>
            <person name="Christen J.M."/>
            <person name="Clarke D.F."/>
            <person name="Dittmer N.T."/>
            <person name="Ferguson L.C.F."/>
            <person name="Garavelou S."/>
            <person name="Gordon K.H.J."/>
            <person name="Gunaratna R.T."/>
            <person name="Han Y."/>
            <person name="Hauser F."/>
            <person name="He Y."/>
            <person name="Heidel-Fischer H."/>
            <person name="Hirsh A."/>
            <person name="Hu Y."/>
            <person name="Jiang H."/>
            <person name="Kalra D."/>
            <person name="Klinner C."/>
            <person name="Konig C."/>
            <person name="Kovar C."/>
            <person name="Kroll A.R."/>
            <person name="Kuwar S.S."/>
            <person name="Lee S.L."/>
            <person name="Lehman R."/>
            <person name="Li K."/>
            <person name="Li Z."/>
            <person name="Liang H."/>
            <person name="Lovelace S."/>
            <person name="Lu Z."/>
            <person name="Mansfield J.H."/>
            <person name="McCulloch K.J."/>
            <person name="Mathew T."/>
            <person name="Morton B."/>
            <person name="Muzny D.M."/>
            <person name="Neunemann D."/>
            <person name="Ongeri F."/>
            <person name="Pauchet Y."/>
            <person name="Pu L.L."/>
            <person name="Pyrousis I."/>
            <person name="Rao X.J."/>
            <person name="Redding A."/>
            <person name="Roesel C."/>
            <person name="Sanchez-Gracia A."/>
            <person name="Schaack S."/>
            <person name="Shukla A."/>
            <person name="Tetreau G."/>
            <person name="Wang Y."/>
            <person name="Xiong G.H."/>
            <person name="Traut W."/>
            <person name="Walsh T.K."/>
            <person name="Worley K.C."/>
            <person name="Wu D."/>
            <person name="Wu W."/>
            <person name="Wu Y.Q."/>
            <person name="Zhang X."/>
            <person name="Zou Z."/>
            <person name="Zucker H."/>
            <person name="Briscoe A.D."/>
            <person name="Burmester T."/>
            <person name="Clem R.J."/>
            <person name="Feyereisen R."/>
            <person name="Grimmelikhuijzen C.J.P."/>
            <person name="Hamodrakas S.J."/>
            <person name="Hansson B.S."/>
            <person name="Huguet E."/>
            <person name="Jermiin L.S."/>
            <person name="Lan Q."/>
            <person name="Lehman H.K."/>
            <person name="Lorenzen M."/>
            <person name="Merzendorfer H."/>
            <person name="Michalopoulos I."/>
            <person name="Morton D.B."/>
            <person name="Muthukrishnan S."/>
            <person name="Oakeshott J.G."/>
            <person name="Palmer W."/>
            <person name="Park Y."/>
            <person name="Passarelli A.L."/>
            <person name="Rozas J."/>
            <person name="Schwartz L.M."/>
            <person name="Smith W."/>
            <person name="Southgate A."/>
            <person name="Vilcinskas A."/>
            <person name="Vogt R."/>
            <person name="Wang P."/>
            <person name="Werren J."/>
            <person name="Yu X.Q."/>
            <person name="Zhou J.J."/>
            <person name="Brown S.J."/>
            <person name="Scherer S.E."/>
            <person name="Richards S."/>
            <person name="Blissard G.W."/>
        </authorList>
    </citation>
    <scope>NUCLEOTIDE SEQUENCE</scope>
</reference>
<evidence type="ECO:0000256" key="3">
    <source>
        <dbReference type="ARBA" id="ARBA00022448"/>
    </source>
</evidence>
<dbReference type="AlphaFoldDB" id="A0A921ZWG5"/>
<accession>A0A921ZWG5</accession>
<sequence>MPAYFEWKCLKKQKRLMNQCPSFEVSNHPLKTDPILFKESVTKNFMDYFNKWSGGFEEVDPLLKFGQMELEDDMEPIAVVKPTESFAKAWNSRRIGILNKYTTGEKLTIVSSFLPGGEQTLIRQVSNLNEKVKHRLEQLDDFDEDSIRKTIGLSQQEFVTKINMLSDEIKKAWDTEQRVKAFKIGIQCSKLLSDVSVMQFYPSKFIFITDILDTFGNLVFDRLKVKSFGSKTNKTIDDIVPNEVPESAKETCQNWMYKMASIRELLPRLYMEMSLLKCYIFISKDEIKPAVARITNMIRGIGNPLVAAYLRVYLCKVASKLLGNDSAQFFYNNLKEFLEEYQQIFNVTMRKKYESQLITTDKYLSLYVPAVDWLLYGTLILNDSRHALLEEFLQTCEQIPNNELFLCCILSAFDAPDVIKKSSQILQLIQNSADKMVMLTELLMTLGEHLCTTENYRQVASEALIQSWWKIANNIRPTVNFLLVLGPWLQFACTHLSTQYVNIILRGTIRYMIKCGTPADEFSGQFQIVIKRMLKSIPDVEELFLMDAFMPLVELVQSANARTLLAKTVLSIYFTRHTSVHIEDHIVIACLLRLCCILHDSITAVTVEDENKLCSELINKFVQAVTYQDLEQQLNFYVECRSSFIKLDGVLITLVHAVNTLAARANDSNGKWLQRACAAYCFITVPSLHCTLTKAHLYLLSGQVALLNNCIGQAEANFKALIGLIPDIPEYILEDAQKKPTNLRVAGILSDFLSTLLVFPDNVESNCKAYILNGFIRTMERIHWRKTEPLYYGVLLRTLDLLCELTQENYSYHIDSVLSNDKLYASEAKFIETMEKYATKICQELLVVLHVRGDSKDQNRQYNLALELFWRVIRRGDLQDKSMYNLAVNLWMLGLKLQDTNSIFAKSLLTVLENDGNLISAQLFKKLDNAVATS</sequence>
<evidence type="ECO:0000256" key="1">
    <source>
        <dbReference type="ARBA" id="ARBA00004177"/>
    </source>
</evidence>
<keyword evidence="4" id="KW-0967">Endosome</keyword>
<evidence type="ECO:0000256" key="2">
    <source>
        <dbReference type="ARBA" id="ARBA00010704"/>
    </source>
</evidence>
<comment type="similarity">
    <text evidence="2">Belongs to the VPS35L family.</text>
</comment>
<dbReference type="PANTHER" id="PTHR13673">
    <property type="entry name" value="ESOPHAGEAL CANCER ASSOCIATED PROTEIN"/>
    <property type="match status" value="1"/>
</dbReference>
<protein>
    <recommendedName>
        <fullName evidence="8">VPS35 endosomal protein sorting factor-like</fullName>
    </recommendedName>
</protein>
<dbReference type="InterPro" id="IPR029705">
    <property type="entry name" value="VPS35L"/>
</dbReference>
<keyword evidence="3" id="KW-0813">Transport</keyword>
<evidence type="ECO:0000256" key="4">
    <source>
        <dbReference type="ARBA" id="ARBA00022753"/>
    </source>
</evidence>
<comment type="caution">
    <text evidence="6">The sequence shown here is derived from an EMBL/GenBank/DDBJ whole genome shotgun (WGS) entry which is preliminary data.</text>
</comment>
<evidence type="ECO:0008006" key="8">
    <source>
        <dbReference type="Google" id="ProtNLM"/>
    </source>
</evidence>
<dbReference type="GO" id="GO:0032456">
    <property type="term" value="P:endocytic recycling"/>
    <property type="evidence" value="ECO:0007669"/>
    <property type="project" value="InterPro"/>
</dbReference>
<dbReference type="GO" id="GO:0015031">
    <property type="term" value="P:protein transport"/>
    <property type="evidence" value="ECO:0007669"/>
    <property type="project" value="UniProtKB-KW"/>
</dbReference>
<reference evidence="6" key="2">
    <citation type="submission" date="2020-12" db="EMBL/GenBank/DDBJ databases">
        <authorList>
            <person name="Kanost M."/>
        </authorList>
    </citation>
    <scope>NUCLEOTIDE SEQUENCE</scope>
</reference>
<dbReference type="Proteomes" id="UP000791440">
    <property type="component" value="Unassembled WGS sequence"/>
</dbReference>
<keyword evidence="7" id="KW-1185">Reference proteome</keyword>
<dbReference type="GO" id="GO:0005768">
    <property type="term" value="C:endosome"/>
    <property type="evidence" value="ECO:0007669"/>
    <property type="project" value="UniProtKB-SubCell"/>
</dbReference>
<dbReference type="EMBL" id="JH669542">
    <property type="protein sequence ID" value="KAG6465492.1"/>
    <property type="molecule type" value="Genomic_DNA"/>
</dbReference>
<dbReference type="InterPro" id="IPR011990">
    <property type="entry name" value="TPR-like_helical_dom_sf"/>
</dbReference>
<gene>
    <name evidence="6" type="ORF">O3G_MSEX015185</name>
</gene>
<organism evidence="6 7">
    <name type="scientific">Manduca sexta</name>
    <name type="common">Tobacco hawkmoth</name>
    <name type="synonym">Tobacco hornworm</name>
    <dbReference type="NCBI Taxonomy" id="7130"/>
    <lineage>
        <taxon>Eukaryota</taxon>
        <taxon>Metazoa</taxon>
        <taxon>Ecdysozoa</taxon>
        <taxon>Arthropoda</taxon>
        <taxon>Hexapoda</taxon>
        <taxon>Insecta</taxon>
        <taxon>Pterygota</taxon>
        <taxon>Neoptera</taxon>
        <taxon>Endopterygota</taxon>
        <taxon>Lepidoptera</taxon>
        <taxon>Glossata</taxon>
        <taxon>Ditrysia</taxon>
        <taxon>Bombycoidea</taxon>
        <taxon>Sphingidae</taxon>
        <taxon>Sphinginae</taxon>
        <taxon>Sphingini</taxon>
        <taxon>Manduca</taxon>
    </lineage>
</organism>
<name>A0A921ZWG5_MANSE</name>
<keyword evidence="5" id="KW-0653">Protein transport</keyword>
<evidence type="ECO:0000313" key="6">
    <source>
        <dbReference type="EMBL" id="KAG6465492.1"/>
    </source>
</evidence>
<comment type="subcellular location">
    <subcellularLocation>
        <location evidence="1">Endosome</location>
    </subcellularLocation>
</comment>